<evidence type="ECO:0000313" key="1">
    <source>
        <dbReference type="EMBL" id="QEA09690.1"/>
    </source>
</evidence>
<sequence>MKKVIILNAPPGAGKDTIGSLICKHAPQYVVKRSFKEPMFKIAKAMLGDYRFGLFMQAYDDRGQKERAQSFLNGKSPRQFMIWISEDVIKPQFGNQYFGSVMAEAVRDSQVPVVITDGGFPDEVKPLVSAGIQVNICRLHRTGYAFDGDSRDYLNLDGYHHRIVTRDYILVHGDPMHTVDQICEDILSD</sequence>
<evidence type="ECO:0000313" key="2">
    <source>
        <dbReference type="Proteomes" id="UP000321468"/>
    </source>
</evidence>
<keyword evidence="2" id="KW-1185">Reference proteome</keyword>
<dbReference type="InterPro" id="IPR027417">
    <property type="entry name" value="P-loop_NTPase"/>
</dbReference>
<dbReference type="RefSeq" id="YP_010064775.1">
    <property type="nucleotide sequence ID" value="NC_054894.1"/>
</dbReference>
<name>A0A5B8RLJ9_9CAUD</name>
<dbReference type="GO" id="GO:0005524">
    <property type="term" value="F:ATP binding"/>
    <property type="evidence" value="ECO:0007669"/>
    <property type="project" value="UniProtKB-KW"/>
</dbReference>
<dbReference type="EMBL" id="MN019128">
    <property type="protein sequence ID" value="QEA09690.1"/>
    <property type="molecule type" value="Genomic_DNA"/>
</dbReference>
<dbReference type="GeneID" id="65053231"/>
<dbReference type="Proteomes" id="UP000321468">
    <property type="component" value="Genome"/>
</dbReference>
<accession>A0A5B8RLJ9</accession>
<dbReference type="KEGG" id="vg:65053231"/>
<keyword evidence="1" id="KW-0547">Nucleotide-binding</keyword>
<reference evidence="1 2" key="1">
    <citation type="submission" date="2019-06" db="EMBL/GenBank/DDBJ databases">
        <authorList>
            <person name="Li Q."/>
            <person name="Teng T."/>
        </authorList>
    </citation>
    <scope>NUCLEOTIDE SEQUENCE [LARGE SCALE GENOMIC DNA]</scope>
</reference>
<protein>
    <submittedName>
        <fullName evidence="1">Putative ATP-binding protein</fullName>
    </submittedName>
</protein>
<proteinExistence type="predicted"/>
<organism evidence="1 2">
    <name type="scientific">Escherichia phage Henu7</name>
    <dbReference type="NCBI Taxonomy" id="2589652"/>
    <lineage>
        <taxon>Viruses</taxon>
        <taxon>Duplodnaviria</taxon>
        <taxon>Heunggongvirae</taxon>
        <taxon>Uroviricota</taxon>
        <taxon>Caudoviricetes</taxon>
        <taxon>Drexlerviridae</taxon>
        <taxon>Tempevirinae</taxon>
        <taxon>Henuseptimavirus</taxon>
        <taxon>Henuseptimavirus henu7</taxon>
    </lineage>
</organism>
<keyword evidence="1" id="KW-0067">ATP-binding</keyword>
<dbReference type="Gene3D" id="3.40.50.300">
    <property type="entry name" value="P-loop containing nucleotide triphosphate hydrolases"/>
    <property type="match status" value="1"/>
</dbReference>